<evidence type="ECO:0000313" key="12">
    <source>
        <dbReference type="Proteomes" id="UP001153269"/>
    </source>
</evidence>
<dbReference type="GO" id="GO:0050852">
    <property type="term" value="P:T cell receptor signaling pathway"/>
    <property type="evidence" value="ECO:0007669"/>
    <property type="project" value="TreeGrafter"/>
</dbReference>
<feature type="compositionally biased region" description="Pro residues" evidence="8">
    <location>
        <begin position="793"/>
        <end position="804"/>
    </location>
</feature>
<dbReference type="InterPro" id="IPR029021">
    <property type="entry name" value="Prot-tyrosine_phosphatase-like"/>
</dbReference>
<name>A0A9N7VYA3_PLEPL</name>
<dbReference type="PROSITE" id="PS50055">
    <property type="entry name" value="TYR_PHOSPHATASE_PTP"/>
    <property type="match status" value="1"/>
</dbReference>
<organism evidence="11 12">
    <name type="scientific">Pleuronectes platessa</name>
    <name type="common">European plaice</name>
    <dbReference type="NCBI Taxonomy" id="8262"/>
    <lineage>
        <taxon>Eukaryota</taxon>
        <taxon>Metazoa</taxon>
        <taxon>Chordata</taxon>
        <taxon>Craniata</taxon>
        <taxon>Vertebrata</taxon>
        <taxon>Euteleostomi</taxon>
        <taxon>Actinopterygii</taxon>
        <taxon>Neopterygii</taxon>
        <taxon>Teleostei</taxon>
        <taxon>Neoteleostei</taxon>
        <taxon>Acanthomorphata</taxon>
        <taxon>Carangaria</taxon>
        <taxon>Pleuronectiformes</taxon>
        <taxon>Pleuronectoidei</taxon>
        <taxon>Pleuronectidae</taxon>
        <taxon>Pleuronectes</taxon>
    </lineage>
</organism>
<dbReference type="AlphaFoldDB" id="A0A9N7VYA3"/>
<dbReference type="SMART" id="SM00404">
    <property type="entry name" value="PTPc_motif"/>
    <property type="match status" value="1"/>
</dbReference>
<comment type="subcellular location">
    <subcellularLocation>
        <location evidence="1">Cytoplasm</location>
    </subcellularLocation>
</comment>
<accession>A0A9N7VYA3</accession>
<proteinExistence type="inferred from homology"/>
<feature type="compositionally biased region" description="Polar residues" evidence="8">
    <location>
        <begin position="394"/>
        <end position="409"/>
    </location>
</feature>
<dbReference type="PROSITE" id="PS50056">
    <property type="entry name" value="TYR_PHOSPHATASE_2"/>
    <property type="match status" value="1"/>
</dbReference>
<dbReference type="SMART" id="SM00194">
    <property type="entry name" value="PTPc"/>
    <property type="match status" value="1"/>
</dbReference>
<feature type="domain" description="Tyrosine-protein phosphatase" evidence="9">
    <location>
        <begin position="29"/>
        <end position="294"/>
    </location>
</feature>
<evidence type="ECO:0000256" key="6">
    <source>
        <dbReference type="ARBA" id="ARBA00022912"/>
    </source>
</evidence>
<dbReference type="PROSITE" id="PS00383">
    <property type="entry name" value="TYR_PHOSPHATASE_1"/>
    <property type="match status" value="1"/>
</dbReference>
<dbReference type="GO" id="GO:0004726">
    <property type="term" value="F:non-membrane spanning protein tyrosine phosphatase activity"/>
    <property type="evidence" value="ECO:0007669"/>
    <property type="project" value="InterPro"/>
</dbReference>
<evidence type="ECO:0000313" key="11">
    <source>
        <dbReference type="EMBL" id="CAB1459394.1"/>
    </source>
</evidence>
<keyword evidence="4" id="KW-0597">Phosphoprotein</keyword>
<evidence type="ECO:0000256" key="7">
    <source>
        <dbReference type="ARBA" id="ARBA00034734"/>
    </source>
</evidence>
<dbReference type="Proteomes" id="UP001153269">
    <property type="component" value="Unassembled WGS sequence"/>
</dbReference>
<feature type="region of interest" description="Disordered" evidence="8">
    <location>
        <begin position="464"/>
        <end position="507"/>
    </location>
</feature>
<dbReference type="GO" id="GO:0005737">
    <property type="term" value="C:cytoplasm"/>
    <property type="evidence" value="ECO:0007669"/>
    <property type="project" value="UniProtKB-SubCell"/>
</dbReference>
<feature type="region of interest" description="Disordered" evidence="8">
    <location>
        <begin position="747"/>
        <end position="834"/>
    </location>
</feature>
<keyword evidence="6" id="KW-0904">Protein phosphatase</keyword>
<dbReference type="FunFam" id="3.90.190.10:FF:000045">
    <property type="entry name" value="Tyrosine-protein phosphatase non-receptor type 12"/>
    <property type="match status" value="1"/>
</dbReference>
<dbReference type="PANTHER" id="PTHR45983">
    <property type="entry name" value="TYROSINE PHOSPHATSE N18, PUTATIVE-RELATED"/>
    <property type="match status" value="1"/>
</dbReference>
<dbReference type="EMBL" id="CADEAL010004429">
    <property type="protein sequence ID" value="CAB1459394.1"/>
    <property type="molecule type" value="Genomic_DNA"/>
</dbReference>
<dbReference type="PRINTS" id="PR00700">
    <property type="entry name" value="PRTYPHPHTASE"/>
</dbReference>
<dbReference type="PANTHER" id="PTHR45983:SF1">
    <property type="entry name" value="TYROSINE-PROTEIN PHOSPHATASE NON-RECEPTOR TYPE 22"/>
    <property type="match status" value="1"/>
</dbReference>
<dbReference type="GO" id="GO:0005634">
    <property type="term" value="C:nucleus"/>
    <property type="evidence" value="ECO:0007669"/>
    <property type="project" value="TreeGrafter"/>
</dbReference>
<keyword evidence="12" id="KW-1185">Reference proteome</keyword>
<dbReference type="GO" id="GO:0050868">
    <property type="term" value="P:negative regulation of T cell activation"/>
    <property type="evidence" value="ECO:0007669"/>
    <property type="project" value="TreeGrafter"/>
</dbReference>
<protein>
    <recommendedName>
        <fullName evidence="2">protein-tyrosine-phosphatase</fullName>
        <ecNumber evidence="2">3.1.3.48</ecNumber>
    </recommendedName>
</protein>
<dbReference type="Gene3D" id="3.90.190.10">
    <property type="entry name" value="Protein tyrosine phosphatase superfamily"/>
    <property type="match status" value="1"/>
</dbReference>
<evidence type="ECO:0000256" key="8">
    <source>
        <dbReference type="SAM" id="MobiDB-lite"/>
    </source>
</evidence>
<feature type="region of interest" description="Disordered" evidence="8">
    <location>
        <begin position="341"/>
        <end position="360"/>
    </location>
</feature>
<evidence type="ECO:0000259" key="10">
    <source>
        <dbReference type="PROSITE" id="PS50056"/>
    </source>
</evidence>
<sequence length="834" mass="94303">MEQQARVLRTFLDQLERQEATDEDAANGFAGEFSRLKSQSTKYRIDKTFPTKTADKQENTKKNRYKDIVPFDHSRVKLIFTATKNDTDYINANFIKGFEGSRAYIATQGPLPHTLLDFFRMLWEYNIKVVVMACREFEMGKKKCERYWPQKHEQPFVCEPFTVHCDSEESKGDYLTRTLRVTFRNCSRTLKQLHYVNWPDHGVPDAIPPILDMLHEMRSYQAHDDVPICIHCSAGCGRTGALCAIDYTWNLLKKQMITADFNIYDLVQDMRTQRPSVVQTKEQYELVYRTIKLLFKGYLHALDAQKCRNEVTMVSCAVTPDSENKLPDQELVLLPQPLQNEKRDVPPQLHHPSPSTPEDLIASTSREKHMDQQQWSLLRASPDAGVTGRDLQQGPGTSPQQVHTSQSAPASEERDNLPQLNPPPSPAVAICMMVEDPYFDSPMNSPLSEEAPMDSVEQARPWTVNPLHTPSFSLNDQPLEDDTPASGTEEPHMDEEAPHTDEEAPHTDEEHLLRYLNEPLNPTFWLWTQSRQIPVKWQGRSPSPVPPLPERTAESFELDLDQAPVEQNSEVTPAVNLKRIGTSSEWSGDSQSALSVNTHEKKPWIRSKSLRVKTTLTAPVTRLSLAPNSTSEPHPFFPPLDPLTPPLPPHNVNSRTDRTPESFIPQTDAVQEKPALWLQPSETAHPSHRVGLSAEWDGNSQPEKFLDVVMSRSKSVRAKSLRQEPLHAVWQIAPPPVVVTAAGSVRVEPPDVNRRPSPSAEPSGNQSDRGDEKGMSRTRSLRFFRHKQKPKSEPPPPPTHPGAAPPTLSSAFKFGFGNRFGKPKGPRSHPDTWF</sequence>
<keyword evidence="5" id="KW-0378">Hydrolase</keyword>
<feature type="compositionally biased region" description="Basic residues" evidence="8">
    <location>
        <begin position="779"/>
        <end position="789"/>
    </location>
</feature>
<feature type="region of interest" description="Disordered" evidence="8">
    <location>
        <begin position="384"/>
        <end position="427"/>
    </location>
</feature>
<dbReference type="InterPro" id="IPR000387">
    <property type="entry name" value="Tyr_Pase_dom"/>
</dbReference>
<evidence type="ECO:0000259" key="9">
    <source>
        <dbReference type="PROSITE" id="PS50055"/>
    </source>
</evidence>
<feature type="compositionally biased region" description="Polar residues" evidence="8">
    <location>
        <begin position="466"/>
        <end position="476"/>
    </location>
</feature>
<evidence type="ECO:0000256" key="2">
    <source>
        <dbReference type="ARBA" id="ARBA00013064"/>
    </source>
</evidence>
<dbReference type="InterPro" id="IPR016130">
    <property type="entry name" value="Tyr_Pase_AS"/>
</dbReference>
<dbReference type="InterPro" id="IPR047170">
    <property type="entry name" value="PTN12/18/22"/>
</dbReference>
<evidence type="ECO:0000256" key="1">
    <source>
        <dbReference type="ARBA" id="ARBA00004496"/>
    </source>
</evidence>
<dbReference type="EC" id="3.1.3.48" evidence="2"/>
<gene>
    <name evidence="11" type="ORF">PLEPLA_LOCUS47231</name>
</gene>
<evidence type="ECO:0000256" key="5">
    <source>
        <dbReference type="ARBA" id="ARBA00022801"/>
    </source>
</evidence>
<dbReference type="SUPFAM" id="SSF52799">
    <property type="entry name" value="(Phosphotyrosine protein) phosphatases II"/>
    <property type="match status" value="1"/>
</dbReference>
<evidence type="ECO:0000256" key="4">
    <source>
        <dbReference type="ARBA" id="ARBA00022553"/>
    </source>
</evidence>
<comment type="similarity">
    <text evidence="7">Belongs to the protein-tyrosine phosphatase family. Non-receptor class 4 subfamily.</text>
</comment>
<feature type="compositionally biased region" description="Basic and acidic residues" evidence="8">
    <location>
        <begin position="489"/>
        <end position="507"/>
    </location>
</feature>
<dbReference type="InterPro" id="IPR003595">
    <property type="entry name" value="Tyr_Pase_cat"/>
</dbReference>
<evidence type="ECO:0000256" key="3">
    <source>
        <dbReference type="ARBA" id="ARBA00022490"/>
    </source>
</evidence>
<comment type="caution">
    <text evidence="11">The sequence shown here is derived from an EMBL/GenBank/DDBJ whole genome shotgun (WGS) entry which is preliminary data.</text>
</comment>
<keyword evidence="3" id="KW-0963">Cytoplasm</keyword>
<feature type="domain" description="Tyrosine specific protein phosphatases" evidence="10">
    <location>
        <begin position="208"/>
        <end position="285"/>
    </location>
</feature>
<reference evidence="11" key="1">
    <citation type="submission" date="2020-03" db="EMBL/GenBank/DDBJ databases">
        <authorList>
            <person name="Weist P."/>
        </authorList>
    </citation>
    <scope>NUCLEOTIDE SEQUENCE</scope>
</reference>
<dbReference type="Pfam" id="PF00102">
    <property type="entry name" value="Y_phosphatase"/>
    <property type="match status" value="1"/>
</dbReference>
<dbReference type="InterPro" id="IPR000242">
    <property type="entry name" value="PTP_cat"/>
</dbReference>